<dbReference type="Proteomes" id="UP001387364">
    <property type="component" value="Chromosome"/>
</dbReference>
<dbReference type="EMBL" id="CP147404">
    <property type="protein sequence ID" value="WXB91865.1"/>
    <property type="molecule type" value="Genomic_DNA"/>
</dbReference>
<name>A0ABZ2N397_9BACI</name>
<evidence type="ECO:0000313" key="1">
    <source>
        <dbReference type="EMBL" id="WXB91865.1"/>
    </source>
</evidence>
<proteinExistence type="predicted"/>
<accession>A0ABZ2N397</accession>
<sequence length="151" mass="16165">MESIIAKMPEIEIDGKKYEMNRLTTVDAFTFLGVIKKVGLARAVSAFTSFNNSKGNGGNEAMIGAALALFLNLQDAQAELFSFFAKVLGVKTEEVEAMPPVALVEIIKAVIEHPDLKTFTKAVAGLIKVMPQTAGVDTQAPMMAQVTNSNS</sequence>
<reference evidence="1 2" key="1">
    <citation type="submission" date="2024-02" db="EMBL/GenBank/DDBJ databases">
        <title>Seven novel Bacillus-like species.</title>
        <authorList>
            <person name="Liu G."/>
        </authorList>
    </citation>
    <scope>NUCLEOTIDE SEQUENCE [LARGE SCALE GENOMIC DNA]</scope>
    <source>
        <strain evidence="1 2">FJAT-52991</strain>
    </source>
</reference>
<evidence type="ECO:0008006" key="3">
    <source>
        <dbReference type="Google" id="ProtNLM"/>
    </source>
</evidence>
<gene>
    <name evidence="1" type="ORF">WDJ61_11355</name>
</gene>
<keyword evidence="2" id="KW-1185">Reference proteome</keyword>
<protein>
    <recommendedName>
        <fullName evidence="3">Phage tail protein</fullName>
    </recommendedName>
</protein>
<evidence type="ECO:0000313" key="2">
    <source>
        <dbReference type="Proteomes" id="UP001387364"/>
    </source>
</evidence>
<dbReference type="RefSeq" id="WP_338749784.1">
    <property type="nucleotide sequence ID" value="NZ_CP147404.1"/>
</dbReference>
<organism evidence="1 2">
    <name type="scientific">Bacillus kandeliae</name>
    <dbReference type="NCBI Taxonomy" id="3129297"/>
    <lineage>
        <taxon>Bacteria</taxon>
        <taxon>Bacillati</taxon>
        <taxon>Bacillota</taxon>
        <taxon>Bacilli</taxon>
        <taxon>Bacillales</taxon>
        <taxon>Bacillaceae</taxon>
        <taxon>Bacillus</taxon>
    </lineage>
</organism>